<name>A0A1D8N4Y3_YARLL</name>
<organism evidence="2 3">
    <name type="scientific">Yarrowia lipolytica</name>
    <name type="common">Candida lipolytica</name>
    <dbReference type="NCBI Taxonomy" id="4952"/>
    <lineage>
        <taxon>Eukaryota</taxon>
        <taxon>Fungi</taxon>
        <taxon>Dikarya</taxon>
        <taxon>Ascomycota</taxon>
        <taxon>Saccharomycotina</taxon>
        <taxon>Dipodascomycetes</taxon>
        <taxon>Dipodascales</taxon>
        <taxon>Dipodascales incertae sedis</taxon>
        <taxon>Yarrowia</taxon>
    </lineage>
</organism>
<proteinExistence type="predicted"/>
<dbReference type="Proteomes" id="UP000182444">
    <property type="component" value="Chromosome 1A"/>
</dbReference>
<evidence type="ECO:0000313" key="2">
    <source>
        <dbReference type="EMBL" id="AOW00680.1"/>
    </source>
</evidence>
<evidence type="ECO:0000256" key="1">
    <source>
        <dbReference type="SAM" id="MobiDB-lite"/>
    </source>
</evidence>
<reference evidence="2 3" key="1">
    <citation type="journal article" date="2016" name="PLoS ONE">
        <title>Sequence Assembly of Yarrowia lipolytica Strain W29/CLIB89 Shows Transposable Element Diversity.</title>
        <authorList>
            <person name="Magnan C."/>
            <person name="Yu J."/>
            <person name="Chang I."/>
            <person name="Jahn E."/>
            <person name="Kanomata Y."/>
            <person name="Wu J."/>
            <person name="Zeller M."/>
            <person name="Oakes M."/>
            <person name="Baldi P."/>
            <person name="Sandmeyer S."/>
        </authorList>
    </citation>
    <scope>NUCLEOTIDE SEQUENCE [LARGE SCALE GENOMIC DNA]</scope>
    <source>
        <strain evidence="3">CLIB89(W29)</strain>
    </source>
</reference>
<dbReference type="AlphaFoldDB" id="A0A1D8N4Y3"/>
<gene>
    <name evidence="2" type="ORF">YALI1_A15366g</name>
</gene>
<feature type="compositionally biased region" description="Basic residues" evidence="1">
    <location>
        <begin position="117"/>
        <end position="134"/>
    </location>
</feature>
<dbReference type="GeneID" id="94582462"/>
<feature type="region of interest" description="Disordered" evidence="1">
    <location>
        <begin position="70"/>
        <end position="137"/>
    </location>
</feature>
<protein>
    <submittedName>
        <fullName evidence="2">Uncharacterized protein</fullName>
    </submittedName>
</protein>
<dbReference type="RefSeq" id="XP_068137903.1">
    <property type="nucleotide sequence ID" value="XM_068281802.1"/>
</dbReference>
<sequence>MADRLQTPVTTVSETQKKMGPTRLVRNLIFGWRLLLWVKLRTVVEPRQEVSNRRKHERFGAQTGYIHMFKLPEYPSKTSRKSTDSRRPFPSPQMSHPPYLVRAKRSNTLNVNSKSEHRQKKKKLYKRRFQRGSRRSRDVPLESRDVWKCGRSCSCETVT</sequence>
<dbReference type="VEuPathDB" id="FungiDB:YALI1_A15366g"/>
<dbReference type="EMBL" id="CP017553">
    <property type="protein sequence ID" value="AOW00680.1"/>
    <property type="molecule type" value="Genomic_DNA"/>
</dbReference>
<evidence type="ECO:0000313" key="3">
    <source>
        <dbReference type="Proteomes" id="UP000182444"/>
    </source>
</evidence>
<accession>A0A1D8N4Y3</accession>